<accession>A0A937APZ8</accession>
<evidence type="ECO:0000313" key="1">
    <source>
        <dbReference type="EMBL" id="MBL0848811.1"/>
    </source>
</evidence>
<dbReference type="EMBL" id="SEOL01000002">
    <property type="protein sequence ID" value="MBL0848811.1"/>
    <property type="molecule type" value="Genomic_DNA"/>
</dbReference>
<name>A0A937APZ8_9HYPH</name>
<protein>
    <submittedName>
        <fullName evidence="1">DUF1036 domain-containing protein</fullName>
    </submittedName>
</protein>
<dbReference type="AlphaFoldDB" id="A0A937APZ8"/>
<organism evidence="1 2">
    <name type="scientific">Candidatus Liberibacter ctenarytainae</name>
    <dbReference type="NCBI Taxonomy" id="2020335"/>
    <lineage>
        <taxon>Bacteria</taxon>
        <taxon>Pseudomonadati</taxon>
        <taxon>Pseudomonadota</taxon>
        <taxon>Alphaproteobacteria</taxon>
        <taxon>Hyphomicrobiales</taxon>
        <taxon>Rhizobiaceae</taxon>
        <taxon>Liberibacter</taxon>
    </lineage>
</organism>
<dbReference type="Proteomes" id="UP000736856">
    <property type="component" value="Unassembled WGS sequence"/>
</dbReference>
<sequence>MIRDFLICAVMGTMVFYSVESFASFRVCNGTKNLIGVAIGHPSSQGGWMTQGWWQIPGNSCETLLKGALDSRYYYLYAEGVLHGEHWIGNVQMCVGQDEFKIMGINDCYARGYLKVGFTEYDTGQYENWTVQLTNPRKKDKDAIDAESS</sequence>
<dbReference type="Pfam" id="PF06282">
    <property type="entry name" value="DUF1036"/>
    <property type="match status" value="1"/>
</dbReference>
<dbReference type="InterPro" id="IPR009380">
    <property type="entry name" value="DUF1036"/>
</dbReference>
<proteinExistence type="predicted"/>
<evidence type="ECO:0000313" key="2">
    <source>
        <dbReference type="Proteomes" id="UP000736856"/>
    </source>
</evidence>
<comment type="caution">
    <text evidence="1">The sequence shown here is derived from an EMBL/GenBank/DDBJ whole genome shotgun (WGS) entry which is preliminary data.</text>
</comment>
<reference evidence="1" key="1">
    <citation type="submission" date="2019-02" db="EMBL/GenBank/DDBJ databases">
        <title>A novel Candidatus Liberibacter species associated with the New Zealand native fuchsia psyllid, Ctenarytaina fuchsiae.</title>
        <authorList>
            <person name="Thompson S.M."/>
            <person name="Jorgensen N."/>
            <person name="David C."/>
            <person name="Bulman S.R."/>
            <person name="Smith G.R."/>
        </authorList>
    </citation>
    <scope>NUCLEOTIDE SEQUENCE</scope>
    <source>
        <strain evidence="1">Oxford</strain>
    </source>
</reference>
<gene>
    <name evidence="1" type="ORF">EU981_01735</name>
</gene>